<keyword evidence="3" id="KW-1185">Reference proteome</keyword>
<evidence type="ECO:0000313" key="2">
    <source>
        <dbReference type="EMBL" id="AXY73202.1"/>
    </source>
</evidence>
<proteinExistence type="predicted"/>
<dbReference type="EMBL" id="CP032157">
    <property type="protein sequence ID" value="AXY73202.1"/>
    <property type="molecule type" value="Genomic_DNA"/>
</dbReference>
<name>A0A3B7MFU9_9BACT</name>
<evidence type="ECO:0000256" key="1">
    <source>
        <dbReference type="SAM" id="Phobius"/>
    </source>
</evidence>
<reference evidence="2 3" key="1">
    <citation type="submission" date="2018-09" db="EMBL/GenBank/DDBJ databases">
        <title>Genome sequencing of strain 6GH32-13.</title>
        <authorList>
            <person name="Weon H.-Y."/>
            <person name="Heo J."/>
            <person name="Kwon S.-W."/>
        </authorList>
    </citation>
    <scope>NUCLEOTIDE SEQUENCE [LARGE SCALE GENOMIC DNA]</scope>
    <source>
        <strain evidence="2 3">5GH32-13</strain>
    </source>
</reference>
<organism evidence="2 3">
    <name type="scientific">Paraflavitalea soli</name>
    <dbReference type="NCBI Taxonomy" id="2315862"/>
    <lineage>
        <taxon>Bacteria</taxon>
        <taxon>Pseudomonadati</taxon>
        <taxon>Bacteroidota</taxon>
        <taxon>Chitinophagia</taxon>
        <taxon>Chitinophagales</taxon>
        <taxon>Chitinophagaceae</taxon>
        <taxon>Paraflavitalea</taxon>
    </lineage>
</organism>
<keyword evidence="1" id="KW-1133">Transmembrane helix</keyword>
<dbReference type="RefSeq" id="WP_119049040.1">
    <property type="nucleotide sequence ID" value="NZ_CP032157.1"/>
</dbReference>
<dbReference type="KEGG" id="pseg:D3H65_04085"/>
<evidence type="ECO:0000313" key="3">
    <source>
        <dbReference type="Proteomes" id="UP000263900"/>
    </source>
</evidence>
<feature type="transmembrane region" description="Helical" evidence="1">
    <location>
        <begin position="44"/>
        <end position="62"/>
    </location>
</feature>
<sequence length="127" mass="14154">MSSLKSILGKFADLSTLAGDGELTRAEIETLKVYLNRRRNKNNYLLFASSLLLVVGLIYIIVSSDNAEKMKETIGKSSVVGISIAGLITFMLNLWKENGNIRLMLIFVRSMDGAMLKAIVNKLWEKL</sequence>
<protein>
    <submittedName>
        <fullName evidence="2">Uncharacterized protein</fullName>
    </submittedName>
</protein>
<gene>
    <name evidence="2" type="ORF">D3H65_04085</name>
</gene>
<feature type="transmembrane region" description="Helical" evidence="1">
    <location>
        <begin position="74"/>
        <end position="95"/>
    </location>
</feature>
<dbReference type="Proteomes" id="UP000263900">
    <property type="component" value="Chromosome"/>
</dbReference>
<dbReference type="AlphaFoldDB" id="A0A3B7MFU9"/>
<keyword evidence="1" id="KW-0812">Transmembrane</keyword>
<accession>A0A3B7MFU9</accession>
<keyword evidence="1" id="KW-0472">Membrane</keyword>